<reference evidence="1 2" key="1">
    <citation type="submission" date="2018-12" db="EMBL/GenBank/DDBJ databases">
        <authorList>
            <consortium name="Pathogen Informatics"/>
        </authorList>
    </citation>
    <scope>NUCLEOTIDE SEQUENCE [LARGE SCALE GENOMIC DNA]</scope>
    <source>
        <strain evidence="1 2">NCTC10665</strain>
    </source>
</reference>
<gene>
    <name evidence="1" type="ORF">NCTC10665_01602</name>
</gene>
<sequence>MMETFKWCVRPNYSVDNEPNISEVVFGDGYTQRRLNGINALLKTYSVVIKVRNKSAPDVLSFFERHQGIKPFYFIDPLTKQLKKVICKKWPAKVDQSYTEITCDFKEEP</sequence>
<dbReference type="Proteomes" id="UP000268879">
    <property type="component" value="Chromosome"/>
</dbReference>
<accession>A0A3S4VMK1</accession>
<dbReference type="InterPro" id="IPR010265">
    <property type="entry name" value="Phage_lambda_TipM"/>
</dbReference>
<evidence type="ECO:0000313" key="1">
    <source>
        <dbReference type="EMBL" id="VEI32443.1"/>
    </source>
</evidence>
<dbReference type="EMBL" id="LR134481">
    <property type="protein sequence ID" value="VEI32443.1"/>
    <property type="molecule type" value="Genomic_DNA"/>
</dbReference>
<proteinExistence type="predicted"/>
<dbReference type="Pfam" id="PF05939">
    <property type="entry name" value="Phage_min_tail"/>
    <property type="match status" value="1"/>
</dbReference>
<protein>
    <submittedName>
        <fullName evidence="1">Putative phage minor tail protein</fullName>
    </submittedName>
</protein>
<evidence type="ECO:0000313" key="2">
    <source>
        <dbReference type="Proteomes" id="UP000268879"/>
    </source>
</evidence>
<dbReference type="AlphaFoldDB" id="A0A3S4VMK1"/>
<organism evidence="1 2">
    <name type="scientific">Haemophilus parainfluenzae</name>
    <dbReference type="NCBI Taxonomy" id="729"/>
    <lineage>
        <taxon>Bacteria</taxon>
        <taxon>Pseudomonadati</taxon>
        <taxon>Pseudomonadota</taxon>
        <taxon>Gammaproteobacteria</taxon>
        <taxon>Pasteurellales</taxon>
        <taxon>Pasteurellaceae</taxon>
        <taxon>Haemophilus</taxon>
    </lineage>
</organism>
<dbReference type="RefSeq" id="WP_232013302.1">
    <property type="nucleotide sequence ID" value="NZ_LR134481.1"/>
</dbReference>
<name>A0A3S4VMK1_HAEPA</name>